<evidence type="ECO:0000259" key="8">
    <source>
        <dbReference type="PROSITE" id="PS50089"/>
    </source>
</evidence>
<name>A0AAV9HCK1_9PEZI</name>
<feature type="domain" description="RING-type" evidence="8">
    <location>
        <begin position="914"/>
        <end position="968"/>
    </location>
</feature>
<dbReference type="PROSITE" id="PS50089">
    <property type="entry name" value="ZF_RING_2"/>
    <property type="match status" value="1"/>
</dbReference>
<protein>
    <submittedName>
        <fullName evidence="10">E3 ubiquitin-protein ligase itt1</fullName>
    </submittedName>
</protein>
<evidence type="ECO:0000313" key="11">
    <source>
        <dbReference type="Proteomes" id="UP001321749"/>
    </source>
</evidence>
<dbReference type="InterPro" id="IPR036465">
    <property type="entry name" value="vWFA_dom_sf"/>
</dbReference>
<organism evidence="10 11">
    <name type="scientific">Cladorrhinum samala</name>
    <dbReference type="NCBI Taxonomy" id="585594"/>
    <lineage>
        <taxon>Eukaryota</taxon>
        <taxon>Fungi</taxon>
        <taxon>Dikarya</taxon>
        <taxon>Ascomycota</taxon>
        <taxon>Pezizomycotina</taxon>
        <taxon>Sordariomycetes</taxon>
        <taxon>Sordariomycetidae</taxon>
        <taxon>Sordariales</taxon>
        <taxon>Podosporaceae</taxon>
        <taxon>Cladorrhinum</taxon>
    </lineage>
</organism>
<evidence type="ECO:0000256" key="1">
    <source>
        <dbReference type="ARBA" id="ARBA00022679"/>
    </source>
</evidence>
<keyword evidence="2" id="KW-0479">Metal-binding</keyword>
<keyword evidence="11" id="KW-1185">Reference proteome</keyword>
<evidence type="ECO:0000256" key="5">
    <source>
        <dbReference type="ARBA" id="ARBA00022786"/>
    </source>
</evidence>
<gene>
    <name evidence="10" type="ORF">QBC42DRAFT_317198</name>
</gene>
<keyword evidence="6" id="KW-0862">Zinc</keyword>
<evidence type="ECO:0000256" key="3">
    <source>
        <dbReference type="ARBA" id="ARBA00022737"/>
    </source>
</evidence>
<dbReference type="InterPro" id="IPR001841">
    <property type="entry name" value="Znf_RING"/>
</dbReference>
<comment type="caution">
    <text evidence="10">The sequence shown here is derived from an EMBL/GenBank/DDBJ whole genome shotgun (WGS) entry which is preliminary data.</text>
</comment>
<dbReference type="Pfam" id="PF26200">
    <property type="entry name" value="Rcat_RNF216"/>
    <property type="match status" value="1"/>
</dbReference>
<dbReference type="PROSITE" id="PS51873">
    <property type="entry name" value="TRIAD"/>
    <property type="match status" value="1"/>
</dbReference>
<dbReference type="Gene3D" id="1.20.120.1750">
    <property type="match status" value="1"/>
</dbReference>
<feature type="non-terminal residue" evidence="10">
    <location>
        <position position="1110"/>
    </location>
</feature>
<dbReference type="GO" id="GO:0016740">
    <property type="term" value="F:transferase activity"/>
    <property type="evidence" value="ECO:0007669"/>
    <property type="project" value="UniProtKB-KW"/>
</dbReference>
<reference evidence="10" key="1">
    <citation type="journal article" date="2023" name="Mol. Phylogenet. Evol.">
        <title>Genome-scale phylogeny and comparative genomics of the fungal order Sordariales.</title>
        <authorList>
            <person name="Hensen N."/>
            <person name="Bonometti L."/>
            <person name="Westerberg I."/>
            <person name="Brannstrom I.O."/>
            <person name="Guillou S."/>
            <person name="Cros-Aarteil S."/>
            <person name="Calhoun S."/>
            <person name="Haridas S."/>
            <person name="Kuo A."/>
            <person name="Mondo S."/>
            <person name="Pangilinan J."/>
            <person name="Riley R."/>
            <person name="LaButti K."/>
            <person name="Andreopoulos B."/>
            <person name="Lipzen A."/>
            <person name="Chen C."/>
            <person name="Yan M."/>
            <person name="Daum C."/>
            <person name="Ng V."/>
            <person name="Clum A."/>
            <person name="Steindorff A."/>
            <person name="Ohm R.A."/>
            <person name="Martin F."/>
            <person name="Silar P."/>
            <person name="Natvig D.O."/>
            <person name="Lalanne C."/>
            <person name="Gautier V."/>
            <person name="Ament-Velasquez S.L."/>
            <person name="Kruys A."/>
            <person name="Hutchinson M.I."/>
            <person name="Powell A.J."/>
            <person name="Barry K."/>
            <person name="Miller A.N."/>
            <person name="Grigoriev I.V."/>
            <person name="Debuchy R."/>
            <person name="Gladieux P."/>
            <person name="Hiltunen Thoren M."/>
            <person name="Johannesson H."/>
        </authorList>
    </citation>
    <scope>NUCLEOTIDE SEQUENCE</scope>
    <source>
        <strain evidence="10">PSN324</strain>
    </source>
</reference>
<feature type="domain" description="RING-type" evidence="9">
    <location>
        <begin position="910"/>
        <end position="1102"/>
    </location>
</feature>
<keyword evidence="1" id="KW-0808">Transferase</keyword>
<reference evidence="10" key="2">
    <citation type="submission" date="2023-06" db="EMBL/GenBank/DDBJ databases">
        <authorList>
            <consortium name="Lawrence Berkeley National Laboratory"/>
            <person name="Mondo S.J."/>
            <person name="Hensen N."/>
            <person name="Bonometti L."/>
            <person name="Westerberg I."/>
            <person name="Brannstrom I.O."/>
            <person name="Guillou S."/>
            <person name="Cros-Aarteil S."/>
            <person name="Calhoun S."/>
            <person name="Haridas S."/>
            <person name="Kuo A."/>
            <person name="Pangilinan J."/>
            <person name="Riley R."/>
            <person name="Labutti K."/>
            <person name="Andreopoulos B."/>
            <person name="Lipzen A."/>
            <person name="Chen C."/>
            <person name="Yanf M."/>
            <person name="Daum C."/>
            <person name="Ng V."/>
            <person name="Clum A."/>
            <person name="Steindorff A."/>
            <person name="Ohm R."/>
            <person name="Martin F."/>
            <person name="Silar P."/>
            <person name="Natvig D."/>
            <person name="Lalanne C."/>
            <person name="Gautier V."/>
            <person name="Ament-Velasquez S.L."/>
            <person name="Kruys A."/>
            <person name="Hutchinson M.I."/>
            <person name="Powell A.J."/>
            <person name="Barry K."/>
            <person name="Miller A.N."/>
            <person name="Grigoriev I.V."/>
            <person name="Debuchy R."/>
            <person name="Gladieux P."/>
            <person name="Thoren M.H."/>
            <person name="Johannesson H."/>
        </authorList>
    </citation>
    <scope>NUCLEOTIDE SEQUENCE</scope>
    <source>
        <strain evidence="10">PSN324</strain>
    </source>
</reference>
<keyword evidence="4 7" id="KW-0863">Zinc-finger</keyword>
<evidence type="ECO:0000256" key="6">
    <source>
        <dbReference type="ARBA" id="ARBA00022833"/>
    </source>
</evidence>
<dbReference type="InterPro" id="IPR044066">
    <property type="entry name" value="TRIAD_supradom"/>
</dbReference>
<accession>A0AAV9HCK1</accession>
<sequence>MVSTQTAGSKSENPNSTNQYDLLILTDATMSMKTYLRSLITSLEAIIRISATTDCFSNIGVLAYRDVDCHRPLTEWSGWYGRNGATAHQKTSHKGLLKFVLNLQTAGGYTWDEATKTGLARAYEVMRRDAKTVILLYADAPPHMAAFEGWERDGKAEREALLAKSSYGGTGRLFADWVSAAKTLSAGQKQAQVFPIVELTYLRWEAGGVYAYLAEMTGGTCVSFDKRPSVEDVSKVTVNLLLSWMGVEKQGTKLVDATELGSHVRFKTTEGIREIAAEDDGAAAAFLPLERNPPKLREGGLVFSPMSLDSLARTVPRRNPPLMDFAKRYAVDPSYRKLVVTHLGDIIDSDVAAMALNPVFGTLWRTVCNDRSNPARDDLITRFGLSVSRIADFSKKERMTQWLEESYDRAGEVLEVIKSVPAEERYPCVFLDPTLRFAPQDGGEECAGMTFTRDELLEIGRSCDYKILRRLGRILTRLTYVASEEEMPAHIRDAPEDEVPRIPTALVEARHRRQFWKIILHTVLPGTMLAARPAALVAALSIRMGIKALEASAHAELVSARDGWNTLEIPETWNTNCLNLLLDADRKHRRRGLLSTETSSTSEAQTTTSILKEQDRALFRTLVSYKLLEMNLDTSLTARTGFTPEKTKLSLGPTATCKSCKHPRSVTIMGAGGICGLCHQVRRRGSGDRESESSKTAPVAEDLDPSTIAATETMSWVECAMADCKAQYVVYFPENLNVRPKCHYCRLKGSLSQDPKNPDLYAKLTTAPCVSCAKCRNKMIWPEEYRSSSASEEHREGWQCPACVQGAVKTVVEETVTARELIKDEEGQRNGTGWLIRNQGEKIPKAVLFSGRSVFYVVSNLNGGREDLADKVEVLPEDAATKLQWHGKEIHNADEVLGSLRSWVVSGRVESGTCSLCFSNLKKRDLRPACGRKGCREVVCEDCLGGWYGINGLGRIINVAALSCPFCRRQPSTKVKLPEGLRYLGGLNDAVAESGSWVYGWCKGCGFAKRHLERVCAAGAPDEVQDFKCEDCLLKKMTKEIVIKDCPGCGVSTEKGAGCDHIECPNCGMHWCFYCRAASSVDSIYKHMSDEHGGWYNGEPYEGGYDDMDE</sequence>
<dbReference type="SUPFAM" id="SSF57850">
    <property type="entry name" value="RING/U-box"/>
    <property type="match status" value="1"/>
</dbReference>
<evidence type="ECO:0000256" key="2">
    <source>
        <dbReference type="ARBA" id="ARBA00022723"/>
    </source>
</evidence>
<dbReference type="EMBL" id="MU865101">
    <property type="protein sequence ID" value="KAK4457704.1"/>
    <property type="molecule type" value="Genomic_DNA"/>
</dbReference>
<keyword evidence="5" id="KW-0833">Ubl conjugation pathway</keyword>
<dbReference type="Gene3D" id="3.40.50.410">
    <property type="entry name" value="von Willebrand factor, type A domain"/>
    <property type="match status" value="1"/>
</dbReference>
<evidence type="ECO:0000256" key="7">
    <source>
        <dbReference type="PROSITE-ProRule" id="PRU00175"/>
    </source>
</evidence>
<evidence type="ECO:0000259" key="9">
    <source>
        <dbReference type="PROSITE" id="PS51873"/>
    </source>
</evidence>
<proteinExistence type="predicted"/>
<evidence type="ECO:0000313" key="10">
    <source>
        <dbReference type="EMBL" id="KAK4457704.1"/>
    </source>
</evidence>
<dbReference type="GO" id="GO:0008270">
    <property type="term" value="F:zinc ion binding"/>
    <property type="evidence" value="ECO:0007669"/>
    <property type="project" value="UniProtKB-KW"/>
</dbReference>
<dbReference type="SUPFAM" id="SSF53300">
    <property type="entry name" value="vWA-like"/>
    <property type="match status" value="1"/>
</dbReference>
<evidence type="ECO:0000256" key="4">
    <source>
        <dbReference type="ARBA" id="ARBA00022771"/>
    </source>
</evidence>
<dbReference type="Proteomes" id="UP001321749">
    <property type="component" value="Unassembled WGS sequence"/>
</dbReference>
<keyword evidence="3" id="KW-0677">Repeat</keyword>
<dbReference type="AlphaFoldDB" id="A0AAV9HCK1"/>